<dbReference type="Proteomes" id="UP001224418">
    <property type="component" value="Unassembled WGS sequence"/>
</dbReference>
<evidence type="ECO:0000313" key="3">
    <source>
        <dbReference type="Proteomes" id="UP001224418"/>
    </source>
</evidence>
<comment type="caution">
    <text evidence="2">The sequence shown here is derived from an EMBL/GenBank/DDBJ whole genome shotgun (WGS) entry which is preliminary data.</text>
</comment>
<accession>A0ABU0JQT9</accession>
<feature type="domain" description="DUF11" evidence="1">
    <location>
        <begin position="1478"/>
        <end position="1578"/>
    </location>
</feature>
<proteinExistence type="predicted"/>
<dbReference type="PANTHER" id="PTHR34819:SF3">
    <property type="entry name" value="CELL SURFACE PROTEIN"/>
    <property type="match status" value="1"/>
</dbReference>
<sequence>MTVSSSDILVSINPNPIRGVIGKNVDLNLSFMNSSITDTVYNLHIELQLPDGVEYVSAQQQSNSNTISTNDYSQKVIWINMGNLEPKQSYNNTITIKGLYNFRNPAKSSEVVQFNNPIQGVTVNATVDTIAEGSSNPLNDRLQLTSNCSFIPVPYKISISSPKKVPKGAGTLSPNFQDPIWKYNYKITIDNNSVKDENCDIYFQLGNGIRYLTFISASGDDLNQFKAPIVMQPSNENNSTVLKWQNINLSKSSNNIVTIEAAIWNRSTENGVENSGTEIPQGEEIISIATLRGNDGSVEGFTTVIAEYFLIEKSVLSTSTDVGVKNKFTLSYKVNQYTSIGSNNLYQFQIIDNIKDGQQYNNDATETPIVIDVGSGVTRLTWDLSTVFPTDGGNTGVTKVIKYSTTTKSAYTRTSVSSGDMLSNTATMGAVINNSENSYIEDISSSNIYVGIPNLSKQILGYYYKDGTAKNFSVGAPGDLIEFNILYDANSINATQKNIFVRDFLPENMVNTPSGVIYGGSFSKPGLGSQSIDFNGLQWNLQTIPGNNNWNVKFRVPVSTSLNFIGQKYNWSNFIGVNSSRGSYMLQNAVNVKFGTPNVKISSSVTGPNVNNIKPNELYTYTINVSNLQNADNTVTDAFEMTLTGVIPQGLTYNSSSIVVKGNGTYQNPIISGQNLIMVINKLSPGETLTLTYDVTVDSNISIGSTFANEVTLTQPYSQLDKSYQYPGSPLTTSVELKSKSPVTMQVLSSPEATKVGEIVSYIIQITIAKGIIANNIRVIDTFPKTKQSFIQNSVLKDGVPITPEPTPIDGVLTFPTISSIDATQNEVNLIYSFSIRVTRGNLTDTFIDIQKNKCELLWNDSLDITNVISIVQENSLYVQVPLLKVEIYQKNLTTNSEYTTGYINFNSKDTLAYKIVIENVGKNTAYDVVLLDSVPNEFIIDQSTLNGTLGQGSIGGNNITWNIDSVQAGSLIFIDFNVTAGNNMPVEKLVKNNANIQFSSNNNGFGQIVGPLDVASVSTRINNITFAVNPSINTIKIGDTFKYTLNLNVGKGSSLNNVSIYDVLPTTQTFIGDVTKQINSNPPESITPQVVGQRINFPQPVIGPDNGINATTNSVSVQYVFTVQCNSGTQVPPYTQQQFNNAGIQWEDAIAGGGNKETTANTSVTVEGCQVNILIEQKNFTLVGESGSYTEKDILASIGDTVYYKVTLNIQGIVGANNLQIRDTLNNNMAFLKNISIPTGGVITSPNPGPGGTVQCEIPNMTLGSNVIYEFAVKVSETSPIGDSFTNVASLNYSIDHLGGKIFNVSSNTLNIKIKDLNVTQQMNITEANIGDEVQYTINIVIPKGTQVYDLSIIENLDSGQSYVASSWTSSLGGSSIPVITNSNTTIKYIEATNPIAATGSNDLIVSYTFRTKVIYANEFSPYTENQVSCCNVMWSNSLGGNKKGPVEVLEQIKVNRPMLFLQKFQKNTSKGETVYNTIPLNNVQTGDEIDYSLDIRNMGTGTAYNVISEDNLSSYLSFVDQSIPEITASGQKVTWTVAKIEAGKSANIYVKTNVTGAINASTNSINFFTSNYNGNNNVVLEPIKSKQVGFLYVAPNITTYVMGQNGEINAMVFSGSTIQYRVVIQVPKGSTVYNVQVNYNLNSNQTYVPNSLKNYGGVGVPSNTPNLVFPNEGTINASASDQTIIYTFKAVANGVSGVSQEKQESEATLSWQNNTGVAQPVERDKVSVYVTNIKLAINKSQSLDGINFVSNPIDLKINQNIYYKLEIQNTSTFAIYNINIQDSMPSGIVGQSFKEANLTGEFILENDNFVGNSSFKGTISVVQPSETVSIVYMSNLIGTCIVGNSMGSSASISYSTDISTLNVVYGSITSNQVSIMVSEASLQIDVTSSSNTINLGEEIEYLVKVNIPAGVSLYNIQLQDVLPGKQVYLGIAQLNGNSIVLNENGQNLISNKIEEINAINNPVILNYSLYARTIEPTYTQPFEEYMENNASLLWSTSKTSSTTLSISNKCGVTVKTANVTISQEQRNKTQEDVFGVAQINVKSGDLVEFKLQVQNTGAATAYNLNIQDTLNQYTAFTKTISSTVGAVSYNSSNRYVIWNIPLLAPDEIATAIIEVQMSSGMVSSGITTNMVNLRYNTNTVNPIVVGPILASSIRQKYVDIKVQISADNSSYILDSIISYNIIVQIPQGTTVYNLQLIDILPVEQSFIESTLNNNPVTPDQNGKLLSFPSINYEPNTLIKGRILDEFAQDENNYINYNYNIKAKVHISNIQNGTVDNQTNSANVTWSTDPLNKNIIGPISDTVTINTSENLIEVEKFQGIKGTNKFTKDNIEILNEEDIEYKIVITNIGKLTAYTPKIEDLIDNNLSSINVSSVSQGKGIVSNGVNQSLLTWSDITEISPTKSEELIYTAKVNTKSNVTITNSAMPNFSIIKGAKPIQGILSNEVFATVLQPVVTENFTFIPSKNNYISDMEALSYGVLGAEGKIGYIFKENGNNTSLYDLKIEPIPFDYYLVINNIFIEEIYKNTLYFENINDSLNLLSNDLNIIEIIYKIPENYIVINNPINFNVSIQAVSKGIPKTINNELSVGTVQLTTSYNIGEYPKNPSLFTIQYYIDINISKGIKVYDIELEAFYPPSCIFMNAESNGVSINVNQLRGKINYPFIDMIDATQQPVQLKYSYMVCQYKKTPLSIGELEKNKAVLGLRTARNIEDKYILNSSTLGLNEKLECVYVNKIIGKCIKYYKFENISIPEVTGYVFKDIVFNNPEIIQGSLSITNSGCDKDFSRIKYSFVIPYTIIYAQYNCSSIKTNEIQEKFKQQELEVIIYTPKNQGNLYSVLSEVVTNKVIINNIQTEFCACIGVVTSTISKEMVLMNTLGKSELVYCCPNCNSINN</sequence>
<dbReference type="InterPro" id="IPR051172">
    <property type="entry name" value="Chlamydia_OmcB"/>
</dbReference>
<gene>
    <name evidence="2" type="ORF">QOZ93_001204</name>
</gene>
<dbReference type="Gene3D" id="2.60.40.740">
    <property type="match status" value="1"/>
</dbReference>
<dbReference type="Pfam" id="PF01345">
    <property type="entry name" value="DUF11"/>
    <property type="match status" value="3"/>
</dbReference>
<evidence type="ECO:0000313" key="2">
    <source>
        <dbReference type="EMBL" id="MDQ0479463.1"/>
    </source>
</evidence>
<reference evidence="2 3" key="1">
    <citation type="submission" date="2023-07" db="EMBL/GenBank/DDBJ databases">
        <title>Genomic Encyclopedia of Type Strains, Phase IV (KMG-IV): sequencing the most valuable type-strain genomes for metagenomic binning, comparative biology and taxonomic classification.</title>
        <authorList>
            <person name="Goeker M."/>
        </authorList>
    </citation>
    <scope>NUCLEOTIDE SEQUENCE [LARGE SCALE GENOMIC DNA]</scope>
    <source>
        <strain evidence="2 3">DSM 1400</strain>
    </source>
</reference>
<evidence type="ECO:0000259" key="1">
    <source>
        <dbReference type="Pfam" id="PF01345"/>
    </source>
</evidence>
<name>A0ABU0JQT9_HATLI</name>
<keyword evidence="3" id="KW-1185">Reference proteome</keyword>
<dbReference type="Gene3D" id="2.60.40.1170">
    <property type="entry name" value="Mu homology domain, subdomain B"/>
    <property type="match status" value="1"/>
</dbReference>
<feature type="domain" description="DUF11" evidence="1">
    <location>
        <begin position="2042"/>
        <end position="2138"/>
    </location>
</feature>
<dbReference type="InterPro" id="IPR047589">
    <property type="entry name" value="DUF11_rpt"/>
</dbReference>
<dbReference type="InterPro" id="IPR001434">
    <property type="entry name" value="OmcB-like_DUF11"/>
</dbReference>
<dbReference type="RefSeq" id="WP_307355500.1">
    <property type="nucleotide sequence ID" value="NZ_BAAACJ010000017.1"/>
</dbReference>
<dbReference type="EMBL" id="JAUSWN010000008">
    <property type="protein sequence ID" value="MDQ0479463.1"/>
    <property type="molecule type" value="Genomic_DNA"/>
</dbReference>
<dbReference type="PANTHER" id="PTHR34819">
    <property type="entry name" value="LARGE CYSTEINE-RICH PERIPLASMIC PROTEIN OMCB"/>
    <property type="match status" value="1"/>
</dbReference>
<protein>
    <submittedName>
        <fullName evidence="2">Repeat protein (TIGR01451 family)/fimbrial isopeptide formation D2 family protein</fullName>
    </submittedName>
</protein>
<feature type="domain" description="DUF11" evidence="1">
    <location>
        <begin position="2330"/>
        <end position="2425"/>
    </location>
</feature>
<dbReference type="NCBIfam" id="TIGR01451">
    <property type="entry name" value="B_ant_repeat"/>
    <property type="match status" value="2"/>
</dbReference>
<organism evidence="2 3">
    <name type="scientific">Hathewaya limosa</name>
    <name type="common">Clostridium limosum</name>
    <dbReference type="NCBI Taxonomy" id="1536"/>
    <lineage>
        <taxon>Bacteria</taxon>
        <taxon>Bacillati</taxon>
        <taxon>Bacillota</taxon>
        <taxon>Clostridia</taxon>
        <taxon>Eubacteriales</taxon>
        <taxon>Clostridiaceae</taxon>
        <taxon>Hathewaya</taxon>
    </lineage>
</organism>